<dbReference type="Proteomes" id="UP000294933">
    <property type="component" value="Unassembled WGS sequence"/>
</dbReference>
<dbReference type="InterPro" id="IPR001245">
    <property type="entry name" value="Ser-Thr/Tyr_kinase_cat_dom"/>
</dbReference>
<keyword evidence="2" id="KW-0547">Nucleotide-binding</keyword>
<dbReference type="SMART" id="SM00220">
    <property type="entry name" value="S_TKc"/>
    <property type="match status" value="1"/>
</dbReference>
<dbReference type="OrthoDB" id="10261027at2759"/>
<evidence type="ECO:0000256" key="3">
    <source>
        <dbReference type="ARBA" id="ARBA00022777"/>
    </source>
</evidence>
<dbReference type="VEuPathDB" id="FungiDB:BD410DRAFT_797341"/>
<keyword evidence="3 6" id="KW-0418">Kinase</keyword>
<dbReference type="InterPro" id="IPR051681">
    <property type="entry name" value="Ser/Thr_Kinases-Pseudokinases"/>
</dbReference>
<evidence type="ECO:0000259" key="5">
    <source>
        <dbReference type="PROSITE" id="PS50011"/>
    </source>
</evidence>
<dbReference type="EMBL" id="ML170391">
    <property type="protein sequence ID" value="TDL14107.1"/>
    <property type="molecule type" value="Genomic_DNA"/>
</dbReference>
<dbReference type="InterPro" id="IPR008271">
    <property type="entry name" value="Ser/Thr_kinase_AS"/>
</dbReference>
<keyword evidence="4" id="KW-0067">ATP-binding</keyword>
<dbReference type="InterPro" id="IPR011009">
    <property type="entry name" value="Kinase-like_dom_sf"/>
</dbReference>
<evidence type="ECO:0000256" key="4">
    <source>
        <dbReference type="ARBA" id="ARBA00022840"/>
    </source>
</evidence>
<dbReference type="PANTHER" id="PTHR44329:SF288">
    <property type="entry name" value="MITOGEN-ACTIVATED PROTEIN KINASE KINASE KINASE 20"/>
    <property type="match status" value="1"/>
</dbReference>
<accession>A0A4Y7PFG0</accession>
<dbReference type="PROSITE" id="PS00108">
    <property type="entry name" value="PROTEIN_KINASE_ST"/>
    <property type="match status" value="1"/>
</dbReference>
<dbReference type="AlphaFoldDB" id="A0A4Y7PFG0"/>
<keyword evidence="7" id="KW-1185">Reference proteome</keyword>
<evidence type="ECO:0000313" key="7">
    <source>
        <dbReference type="Proteomes" id="UP000294933"/>
    </source>
</evidence>
<proteinExistence type="predicted"/>
<dbReference type="GO" id="GO:0004674">
    <property type="term" value="F:protein serine/threonine kinase activity"/>
    <property type="evidence" value="ECO:0007669"/>
    <property type="project" value="TreeGrafter"/>
</dbReference>
<name>A0A4Y7PFG0_9AGAM</name>
<evidence type="ECO:0000256" key="1">
    <source>
        <dbReference type="ARBA" id="ARBA00022679"/>
    </source>
</evidence>
<dbReference type="Pfam" id="PF07714">
    <property type="entry name" value="PK_Tyr_Ser-Thr"/>
    <property type="match status" value="1"/>
</dbReference>
<dbReference type="STRING" id="50990.A0A4Y7PFG0"/>
<dbReference type="GO" id="GO:0005524">
    <property type="term" value="F:ATP binding"/>
    <property type="evidence" value="ECO:0007669"/>
    <property type="project" value="UniProtKB-KW"/>
</dbReference>
<dbReference type="InterPro" id="IPR000719">
    <property type="entry name" value="Prot_kinase_dom"/>
</dbReference>
<dbReference type="Gene3D" id="1.10.510.10">
    <property type="entry name" value="Transferase(Phosphotransferase) domain 1"/>
    <property type="match status" value="1"/>
</dbReference>
<feature type="domain" description="Protein kinase" evidence="5">
    <location>
        <begin position="181"/>
        <end position="455"/>
    </location>
</feature>
<dbReference type="PROSITE" id="PS50011">
    <property type="entry name" value="PROTEIN_KINASE_DOM"/>
    <property type="match status" value="1"/>
</dbReference>
<keyword evidence="1" id="KW-0808">Transferase</keyword>
<organism evidence="6 7">
    <name type="scientific">Rickenella mellea</name>
    <dbReference type="NCBI Taxonomy" id="50990"/>
    <lineage>
        <taxon>Eukaryota</taxon>
        <taxon>Fungi</taxon>
        <taxon>Dikarya</taxon>
        <taxon>Basidiomycota</taxon>
        <taxon>Agaricomycotina</taxon>
        <taxon>Agaricomycetes</taxon>
        <taxon>Hymenochaetales</taxon>
        <taxon>Rickenellaceae</taxon>
        <taxon>Rickenella</taxon>
    </lineage>
</organism>
<dbReference type="PANTHER" id="PTHR44329">
    <property type="entry name" value="SERINE/THREONINE-PROTEIN KINASE TNNI3K-RELATED"/>
    <property type="match status" value="1"/>
</dbReference>
<evidence type="ECO:0000256" key="2">
    <source>
        <dbReference type="ARBA" id="ARBA00022741"/>
    </source>
</evidence>
<evidence type="ECO:0000313" key="6">
    <source>
        <dbReference type="EMBL" id="TDL14107.1"/>
    </source>
</evidence>
<gene>
    <name evidence="6" type="ORF">BD410DRAFT_797341</name>
</gene>
<protein>
    <submittedName>
        <fullName evidence="6">Kinase-like protein</fullName>
    </submittedName>
</protein>
<dbReference type="SUPFAM" id="SSF56112">
    <property type="entry name" value="Protein kinase-like (PK-like)"/>
    <property type="match status" value="1"/>
</dbReference>
<sequence>MMKFLDAKSEDELVQKVSSAKIYQRTIAYVYVQLKTSPMRQSSLSALGSLGRALASWDAWDAGQWLVKHHTIRSTLWEILNNGTSSHAHNSRYFDLQNLLNSDLLTIQSLILTVLSNRDKKKAFFGMCSADPVPVLNLLQTILDRGDLSKDDQPRFARTLARLVKSSSCLPDCLMLSGVQRTGKDPVAGGGFADVWTGYFGSTPVAIKALRIYDHSNQEKALRDFAHEAIIWRLLRHPNILKFYGVFRGDDRLCLVSPWMSAGNIVKYLENNPKSDRLALVKGCCQRVGYLHDFQPAIIHGDLKGANIFVTSTRTACLGDFGLSSFRDSQESTLGATTGNTTGTLRWQAPELFDSFDDGGTTRPSQESDIYSFGCVCLELMTGKPPFMEIRRDGAVMKAIMNGQTPRRPVGDLVKYGLDDKLWAVMEKCWSHDPTQRPEIEALLAYFDKSRESAIEDNSIEDISHEIRASLDQYGFPENRIRFLP</sequence>
<reference evidence="6 7" key="1">
    <citation type="submission" date="2018-06" db="EMBL/GenBank/DDBJ databases">
        <title>A transcriptomic atlas of mushroom development highlights an independent origin of complex multicellularity.</title>
        <authorList>
            <consortium name="DOE Joint Genome Institute"/>
            <person name="Krizsan K."/>
            <person name="Almasi E."/>
            <person name="Merenyi Z."/>
            <person name="Sahu N."/>
            <person name="Viragh M."/>
            <person name="Koszo T."/>
            <person name="Mondo S."/>
            <person name="Kiss B."/>
            <person name="Balint B."/>
            <person name="Kues U."/>
            <person name="Barry K."/>
            <person name="Hegedus J.C."/>
            <person name="Henrissat B."/>
            <person name="Johnson J."/>
            <person name="Lipzen A."/>
            <person name="Ohm R."/>
            <person name="Nagy I."/>
            <person name="Pangilinan J."/>
            <person name="Yan J."/>
            <person name="Xiong Y."/>
            <person name="Grigoriev I.V."/>
            <person name="Hibbett D.S."/>
            <person name="Nagy L.G."/>
        </authorList>
    </citation>
    <scope>NUCLEOTIDE SEQUENCE [LARGE SCALE GENOMIC DNA]</scope>
    <source>
        <strain evidence="6 7">SZMC22713</strain>
    </source>
</reference>